<dbReference type="PANTHER" id="PTHR47985">
    <property type="entry name" value="OS07G0668900 PROTEIN"/>
    <property type="match status" value="1"/>
</dbReference>
<dbReference type="PROSITE" id="PS50011">
    <property type="entry name" value="PROTEIN_KINASE_DOM"/>
    <property type="match status" value="2"/>
</dbReference>
<dbReference type="Gene3D" id="3.80.10.10">
    <property type="entry name" value="Ribonuclease Inhibitor"/>
    <property type="match status" value="1"/>
</dbReference>
<evidence type="ECO:0000256" key="1">
    <source>
        <dbReference type="ARBA" id="ARBA00004236"/>
    </source>
</evidence>
<dbReference type="PRINTS" id="PR00019">
    <property type="entry name" value="LEURICHRPT"/>
</dbReference>
<feature type="chain" id="PRO_5039668201" evidence="10">
    <location>
        <begin position="24"/>
        <end position="936"/>
    </location>
</feature>
<evidence type="ECO:0000313" key="13">
    <source>
        <dbReference type="Proteomes" id="UP001055439"/>
    </source>
</evidence>
<name>A0A9E7GUM4_9LILI</name>
<dbReference type="InterPro" id="IPR001611">
    <property type="entry name" value="Leu-rich_rpt"/>
</dbReference>
<organism evidence="12 13">
    <name type="scientific">Musa troglodytarum</name>
    <name type="common">fe'i banana</name>
    <dbReference type="NCBI Taxonomy" id="320322"/>
    <lineage>
        <taxon>Eukaryota</taxon>
        <taxon>Viridiplantae</taxon>
        <taxon>Streptophyta</taxon>
        <taxon>Embryophyta</taxon>
        <taxon>Tracheophyta</taxon>
        <taxon>Spermatophyta</taxon>
        <taxon>Magnoliopsida</taxon>
        <taxon>Liliopsida</taxon>
        <taxon>Zingiberales</taxon>
        <taxon>Musaceae</taxon>
        <taxon>Musa</taxon>
    </lineage>
</organism>
<feature type="compositionally biased region" description="Basic residues" evidence="9">
    <location>
        <begin position="203"/>
        <end position="212"/>
    </location>
</feature>
<keyword evidence="4" id="KW-0433">Leucine-rich repeat</keyword>
<evidence type="ECO:0000313" key="12">
    <source>
        <dbReference type="EMBL" id="URE18384.1"/>
    </source>
</evidence>
<dbReference type="GO" id="GO:0005524">
    <property type="term" value="F:ATP binding"/>
    <property type="evidence" value="ECO:0007669"/>
    <property type="project" value="InterPro"/>
</dbReference>
<dbReference type="InterPro" id="IPR032675">
    <property type="entry name" value="LRR_dom_sf"/>
</dbReference>
<evidence type="ECO:0000256" key="5">
    <source>
        <dbReference type="ARBA" id="ARBA00022692"/>
    </source>
</evidence>
<feature type="signal peptide" evidence="10">
    <location>
        <begin position="1"/>
        <end position="23"/>
    </location>
</feature>
<evidence type="ECO:0000256" key="10">
    <source>
        <dbReference type="SAM" id="SignalP"/>
    </source>
</evidence>
<keyword evidence="2" id="KW-1003">Cell membrane</keyword>
<dbReference type="SUPFAM" id="SSF56112">
    <property type="entry name" value="Protein kinase-like (PK-like)"/>
    <property type="match status" value="2"/>
</dbReference>
<dbReference type="SUPFAM" id="SSF52058">
    <property type="entry name" value="L domain-like"/>
    <property type="match status" value="1"/>
</dbReference>
<dbReference type="Pfam" id="PF00560">
    <property type="entry name" value="LRR_1"/>
    <property type="match status" value="1"/>
</dbReference>
<dbReference type="PANTHER" id="PTHR47985:SF24">
    <property type="entry name" value="PROTEIN KINASE SUPERFAMILY PROTEIN"/>
    <property type="match status" value="1"/>
</dbReference>
<keyword evidence="7" id="KW-1133">Transmembrane helix</keyword>
<dbReference type="OrthoDB" id="4062651at2759"/>
<dbReference type="Pfam" id="PF07714">
    <property type="entry name" value="PK_Tyr_Ser-Thr"/>
    <property type="match status" value="2"/>
</dbReference>
<keyword evidence="6" id="KW-0677">Repeat</keyword>
<dbReference type="EMBL" id="CP097509">
    <property type="protein sequence ID" value="URE18384.1"/>
    <property type="molecule type" value="Genomic_DNA"/>
</dbReference>
<evidence type="ECO:0000256" key="2">
    <source>
        <dbReference type="ARBA" id="ARBA00022475"/>
    </source>
</evidence>
<evidence type="ECO:0000256" key="4">
    <source>
        <dbReference type="ARBA" id="ARBA00022614"/>
    </source>
</evidence>
<dbReference type="InterPro" id="IPR008271">
    <property type="entry name" value="Ser/Thr_kinase_AS"/>
</dbReference>
<keyword evidence="3" id="KW-0723">Serine/threonine-protein kinase</keyword>
<sequence length="936" mass="102717">MDLFTFFFVHGLLLLLSRRAACACGPSDREHIALAFRSVSGFKLPPPPPAADDPGCFLRLPSRNLSGTVSWMYLRNVTALRALDLSGNALHGSVPGGFWSAPALLEVNLAANRLGGALRAAGLAALSRLEILDLSHNGLGLVPLGLDKLRMLRHLDMSYNSMRGKFGKSAFLKAGSLRFGSPAHVARSSSPTTLASHKDTKLKGRRRKRKRRKDEGKLEEKEAVAVAAPPQEVRWVVEAKWSAPVVLFEKPLMETTFGDLVKATSGFGKESQLAEGGRSGPAYRAVLDGDMHVVVRVVEAAQEAEERDAVASFHELARLRHPNLLPLLGYCIPGKEKLALYEYMDRGDLHRWLHELPAGQPNVGDWPTRHRIALGIARALAFLHQGWVGTTRGVIHGHLLPTNVLLGNDLEPRVADFGGAAAGNAGTAEGDMGPALLPMSIQSLPRAADHYNKLQSPVLHTRCLLSGLYTRYQSRIDQQKLLLRSEERTTMAKLEIDRIRCRASFGFRYQEAYVLKSPKEEREKAAPLSGSRGGEEAPVVASERGVQVFTYKQLHSATAGFGKGNVVNHGSSGAVYRGVLADGREVAVKIMDRPGMQGAEEFKLEVELLTHLRSPYLLMLIGHCSDGGHRILVYEFMANGGLQEHLYPRGEFDTTGYCGGTSKLGWQTRLRIALEAAKGLEYLHEHFTPPVIHRDFKTRNILLDQKFHAKVSDFGLAKLGPERAGGHVSTHVLGTQGYVAPEYALTGNLTTKSDVYSYGVVLLELLTGRVPVDMSRPPGEGVLASWALPLLSDREKIVQIMDPALEGQYSVKDAVQVAAIAAMCVKAEADYRPLMADVVHSLLPLVRNRSSAKHFDAHSTKECLGTLVAMTVPNSIFLGLRTHLSLYGAIKGRFCFVFRHDKMIFERRQASTSFATKAKWDEVEKHIANSLNSKFR</sequence>
<dbReference type="Gene3D" id="1.10.510.10">
    <property type="entry name" value="Transferase(Phosphotransferase) domain 1"/>
    <property type="match status" value="2"/>
</dbReference>
<dbReference type="AlphaFoldDB" id="A0A9E7GUM4"/>
<feature type="region of interest" description="Disordered" evidence="9">
    <location>
        <begin position="183"/>
        <end position="221"/>
    </location>
</feature>
<keyword evidence="3" id="KW-0418">Kinase</keyword>
<dbReference type="FunFam" id="3.30.200.20:FF:000466">
    <property type="entry name" value="Putative LRR receptor-like serine/threonine-protein kinase"/>
    <property type="match status" value="1"/>
</dbReference>
<evidence type="ECO:0000256" key="7">
    <source>
        <dbReference type="ARBA" id="ARBA00022989"/>
    </source>
</evidence>
<evidence type="ECO:0000256" key="6">
    <source>
        <dbReference type="ARBA" id="ARBA00022737"/>
    </source>
</evidence>
<dbReference type="GO" id="GO:0005886">
    <property type="term" value="C:plasma membrane"/>
    <property type="evidence" value="ECO:0007669"/>
    <property type="project" value="UniProtKB-SubCell"/>
</dbReference>
<keyword evidence="10" id="KW-0732">Signal</keyword>
<dbReference type="InterPro" id="IPR011009">
    <property type="entry name" value="Kinase-like_dom_sf"/>
</dbReference>
<feature type="domain" description="Protein kinase" evidence="11">
    <location>
        <begin position="246"/>
        <end position="540"/>
    </location>
</feature>
<reference evidence="12" key="1">
    <citation type="submission" date="2022-05" db="EMBL/GenBank/DDBJ databases">
        <title>The Musa troglodytarum L. genome provides insights into the mechanism of non-climacteric behaviour and enrichment of carotenoids.</title>
        <authorList>
            <person name="Wang J."/>
        </authorList>
    </citation>
    <scope>NUCLEOTIDE SEQUENCE</scope>
    <source>
        <tissue evidence="12">Leaf</tissue>
    </source>
</reference>
<evidence type="ECO:0000256" key="9">
    <source>
        <dbReference type="SAM" id="MobiDB-lite"/>
    </source>
</evidence>
<protein>
    <submittedName>
        <fullName evidence="12">STYKc</fullName>
    </submittedName>
</protein>
<gene>
    <name evidence="12" type="ORF">MUK42_11733</name>
</gene>
<dbReference type="GO" id="GO:0004674">
    <property type="term" value="F:protein serine/threonine kinase activity"/>
    <property type="evidence" value="ECO:0007669"/>
    <property type="project" value="UniProtKB-KW"/>
</dbReference>
<dbReference type="Proteomes" id="UP001055439">
    <property type="component" value="Chromosome 7"/>
</dbReference>
<keyword evidence="8" id="KW-0472">Membrane</keyword>
<dbReference type="InterPro" id="IPR001245">
    <property type="entry name" value="Ser-Thr/Tyr_kinase_cat_dom"/>
</dbReference>
<evidence type="ECO:0000256" key="3">
    <source>
        <dbReference type="ARBA" id="ARBA00022527"/>
    </source>
</evidence>
<evidence type="ECO:0000259" key="11">
    <source>
        <dbReference type="PROSITE" id="PS50011"/>
    </source>
</evidence>
<keyword evidence="3" id="KW-0808">Transferase</keyword>
<dbReference type="InterPro" id="IPR000719">
    <property type="entry name" value="Prot_kinase_dom"/>
</dbReference>
<comment type="subcellular location">
    <subcellularLocation>
        <location evidence="1">Cell membrane</location>
    </subcellularLocation>
</comment>
<proteinExistence type="predicted"/>
<keyword evidence="5" id="KW-0812">Transmembrane</keyword>
<evidence type="ECO:0000256" key="8">
    <source>
        <dbReference type="ARBA" id="ARBA00023136"/>
    </source>
</evidence>
<keyword evidence="13" id="KW-1185">Reference proteome</keyword>
<dbReference type="PROSITE" id="PS00108">
    <property type="entry name" value="PROTEIN_KINASE_ST"/>
    <property type="match status" value="1"/>
</dbReference>
<dbReference type="Gene3D" id="3.30.200.20">
    <property type="entry name" value="Phosphorylase Kinase, domain 1"/>
    <property type="match status" value="2"/>
</dbReference>
<feature type="domain" description="Protein kinase" evidence="11">
    <location>
        <begin position="561"/>
        <end position="843"/>
    </location>
</feature>
<accession>A0A9E7GUM4</accession>
<dbReference type="FunFam" id="1.10.510.10:FF:000051">
    <property type="entry name" value="Receptor-like serine/threonine-protein kinase ALE2"/>
    <property type="match status" value="1"/>
</dbReference>